<dbReference type="Pfam" id="PF02518">
    <property type="entry name" value="HATPase_c"/>
    <property type="match status" value="1"/>
</dbReference>
<evidence type="ECO:0000256" key="5">
    <source>
        <dbReference type="ARBA" id="ARBA00022679"/>
    </source>
</evidence>
<dbReference type="Proteomes" id="UP000481327">
    <property type="component" value="Unassembled WGS sequence"/>
</dbReference>
<dbReference type="InterPro" id="IPR011495">
    <property type="entry name" value="Sig_transdc_His_kin_sub2_dim/P"/>
</dbReference>
<dbReference type="AlphaFoldDB" id="A0A7C9KJ85"/>
<dbReference type="SMART" id="SM00387">
    <property type="entry name" value="HATPase_c"/>
    <property type="match status" value="1"/>
</dbReference>
<reference evidence="15 16" key="1">
    <citation type="submission" date="2019-09" db="EMBL/GenBank/DDBJ databases">
        <title>Polymorphobacter sp. isolated from a lake in China.</title>
        <authorList>
            <person name="Liu Z."/>
        </authorList>
    </citation>
    <scope>NUCLEOTIDE SEQUENCE [LARGE SCALE GENOMIC DNA]</scope>
    <source>
        <strain evidence="15 16">D40P</strain>
    </source>
</reference>
<dbReference type="OrthoDB" id="7991996at2"/>
<evidence type="ECO:0000313" key="16">
    <source>
        <dbReference type="Proteomes" id="UP000481327"/>
    </source>
</evidence>
<keyword evidence="11" id="KW-0902">Two-component regulatory system</keyword>
<dbReference type="InterPro" id="IPR036890">
    <property type="entry name" value="HATPase_C_sf"/>
</dbReference>
<name>A0A7C9KJ85_9SPHN</name>
<keyword evidence="9" id="KW-0067">ATP-binding</keyword>
<dbReference type="GO" id="GO:0005524">
    <property type="term" value="F:ATP binding"/>
    <property type="evidence" value="ECO:0007669"/>
    <property type="project" value="UniProtKB-KW"/>
</dbReference>
<dbReference type="SUPFAM" id="SSF55874">
    <property type="entry name" value="ATPase domain of HSP90 chaperone/DNA topoisomerase II/histidine kinase"/>
    <property type="match status" value="1"/>
</dbReference>
<protein>
    <recommendedName>
        <fullName evidence="3">histidine kinase</fullName>
        <ecNumber evidence="3">2.7.13.3</ecNumber>
    </recommendedName>
</protein>
<keyword evidence="8" id="KW-0418">Kinase</keyword>
<evidence type="ECO:0000256" key="1">
    <source>
        <dbReference type="ARBA" id="ARBA00000085"/>
    </source>
</evidence>
<gene>
    <name evidence="15" type="ORF">F3168_11395</name>
</gene>
<dbReference type="Gene3D" id="1.20.120.620">
    <property type="entry name" value="Backbone structure of the membrane domain of e. Coli histidine kinase receptor kdpd"/>
    <property type="match status" value="1"/>
</dbReference>
<dbReference type="GO" id="GO:0016020">
    <property type="term" value="C:membrane"/>
    <property type="evidence" value="ECO:0007669"/>
    <property type="project" value="UniProtKB-SubCell"/>
</dbReference>
<dbReference type="Pfam" id="PF13493">
    <property type="entry name" value="DUF4118"/>
    <property type="match status" value="1"/>
</dbReference>
<comment type="caution">
    <text evidence="15">The sequence shown here is derived from an EMBL/GenBank/DDBJ whole genome shotgun (WGS) entry which is preliminary data.</text>
</comment>
<dbReference type="GO" id="GO:0004673">
    <property type="term" value="F:protein histidine kinase activity"/>
    <property type="evidence" value="ECO:0007669"/>
    <property type="project" value="UniProtKB-EC"/>
</dbReference>
<evidence type="ECO:0000256" key="11">
    <source>
        <dbReference type="ARBA" id="ARBA00023012"/>
    </source>
</evidence>
<proteinExistence type="predicted"/>
<dbReference type="Pfam" id="PF07568">
    <property type="entry name" value="HisKA_2"/>
    <property type="match status" value="1"/>
</dbReference>
<dbReference type="Gene3D" id="3.30.565.10">
    <property type="entry name" value="Histidine kinase-like ATPase, C-terminal domain"/>
    <property type="match status" value="1"/>
</dbReference>
<dbReference type="PANTHER" id="PTHR41523:SF8">
    <property type="entry name" value="ETHYLENE RESPONSE SENSOR PROTEIN"/>
    <property type="match status" value="1"/>
</dbReference>
<evidence type="ECO:0000256" key="4">
    <source>
        <dbReference type="ARBA" id="ARBA00022553"/>
    </source>
</evidence>
<dbReference type="PANTHER" id="PTHR41523">
    <property type="entry name" value="TWO-COMPONENT SYSTEM SENSOR PROTEIN"/>
    <property type="match status" value="1"/>
</dbReference>
<evidence type="ECO:0000256" key="7">
    <source>
        <dbReference type="ARBA" id="ARBA00022741"/>
    </source>
</evidence>
<dbReference type="InterPro" id="IPR038318">
    <property type="entry name" value="KdpD_sf"/>
</dbReference>
<dbReference type="PROSITE" id="PS50109">
    <property type="entry name" value="HIS_KIN"/>
    <property type="match status" value="1"/>
</dbReference>
<feature type="domain" description="Histidine kinase" evidence="14">
    <location>
        <begin position="241"/>
        <end position="332"/>
    </location>
</feature>
<dbReference type="GO" id="GO:0000160">
    <property type="term" value="P:phosphorelay signal transduction system"/>
    <property type="evidence" value="ECO:0007669"/>
    <property type="project" value="UniProtKB-KW"/>
</dbReference>
<comment type="subcellular location">
    <subcellularLocation>
        <location evidence="2">Membrane</location>
        <topology evidence="2">Multi-pass membrane protein</topology>
    </subcellularLocation>
</comment>
<organism evidence="15 16">
    <name type="scientific">Sandarakinorhabdus fusca</name>
    <dbReference type="NCBI Taxonomy" id="1439888"/>
    <lineage>
        <taxon>Bacteria</taxon>
        <taxon>Pseudomonadati</taxon>
        <taxon>Pseudomonadota</taxon>
        <taxon>Alphaproteobacteria</taxon>
        <taxon>Sphingomonadales</taxon>
        <taxon>Sphingosinicellaceae</taxon>
        <taxon>Sandarakinorhabdus</taxon>
    </lineage>
</organism>
<accession>A0A7C9KJ85</accession>
<feature type="transmembrane region" description="Helical" evidence="13">
    <location>
        <begin position="16"/>
        <end position="36"/>
    </location>
</feature>
<keyword evidence="10 13" id="KW-1133">Transmembrane helix</keyword>
<dbReference type="InterPro" id="IPR005467">
    <property type="entry name" value="His_kinase_dom"/>
</dbReference>
<evidence type="ECO:0000256" key="3">
    <source>
        <dbReference type="ARBA" id="ARBA00012438"/>
    </source>
</evidence>
<evidence type="ECO:0000256" key="6">
    <source>
        <dbReference type="ARBA" id="ARBA00022692"/>
    </source>
</evidence>
<evidence type="ECO:0000256" key="13">
    <source>
        <dbReference type="SAM" id="Phobius"/>
    </source>
</evidence>
<comment type="catalytic activity">
    <reaction evidence="1">
        <text>ATP + protein L-histidine = ADP + protein N-phospho-L-histidine.</text>
        <dbReference type="EC" id="2.7.13.3"/>
    </reaction>
</comment>
<keyword evidence="6 13" id="KW-0812">Transmembrane</keyword>
<dbReference type="EC" id="2.7.13.3" evidence="3"/>
<dbReference type="InterPro" id="IPR025201">
    <property type="entry name" value="KdpD_TM"/>
</dbReference>
<evidence type="ECO:0000256" key="12">
    <source>
        <dbReference type="ARBA" id="ARBA00023136"/>
    </source>
</evidence>
<sequence>MVRFAQIGRYVRRGAGFRYGFGVAAFAIALALRLSLDHALPPGFPFLTFFPAVIVTAFLAGTRPAIVCAVLSGLAAWYFFIPPIASVALDRSTAFALGFYIFIVSVDIALFHFVALAADELRREREVTARLYDRQRTMFQELQHRVANNMNFVVSLLQLQKRMVAADPANASVALEEATLRIAIMSRVHRRLYDPVSNELPIGQYFQDLCADLLEMTGTPHVDCRVEMVPVTLDIDRMMTLSLLVTEVVTNSLKHAFGGRSDGTIRLSLAHGDPGWLVLTIVDDGCGLPPGKELATRKGLGTLIVAGFVGQLGGTLDVDGSRGMTTRLVFPA</sequence>
<evidence type="ECO:0000256" key="2">
    <source>
        <dbReference type="ARBA" id="ARBA00004141"/>
    </source>
</evidence>
<evidence type="ECO:0000256" key="8">
    <source>
        <dbReference type="ARBA" id="ARBA00022777"/>
    </source>
</evidence>
<keyword evidence="16" id="KW-1185">Reference proteome</keyword>
<keyword evidence="5" id="KW-0808">Transferase</keyword>
<feature type="transmembrane region" description="Helical" evidence="13">
    <location>
        <begin position="42"/>
        <end position="60"/>
    </location>
</feature>
<dbReference type="EMBL" id="WIOL01000004">
    <property type="protein sequence ID" value="MQT17861.1"/>
    <property type="molecule type" value="Genomic_DNA"/>
</dbReference>
<keyword evidence="12 13" id="KW-0472">Membrane</keyword>
<evidence type="ECO:0000313" key="15">
    <source>
        <dbReference type="EMBL" id="MQT17861.1"/>
    </source>
</evidence>
<feature type="transmembrane region" description="Helical" evidence="13">
    <location>
        <begin position="95"/>
        <end position="118"/>
    </location>
</feature>
<dbReference type="InterPro" id="IPR003594">
    <property type="entry name" value="HATPase_dom"/>
</dbReference>
<keyword evidence="4" id="KW-0597">Phosphoprotein</keyword>
<feature type="transmembrane region" description="Helical" evidence="13">
    <location>
        <begin position="67"/>
        <end position="89"/>
    </location>
</feature>
<evidence type="ECO:0000256" key="9">
    <source>
        <dbReference type="ARBA" id="ARBA00022840"/>
    </source>
</evidence>
<evidence type="ECO:0000259" key="14">
    <source>
        <dbReference type="PROSITE" id="PS50109"/>
    </source>
</evidence>
<evidence type="ECO:0000256" key="10">
    <source>
        <dbReference type="ARBA" id="ARBA00022989"/>
    </source>
</evidence>
<keyword evidence="7" id="KW-0547">Nucleotide-binding</keyword>